<dbReference type="OrthoDB" id="269822at2759"/>
<dbReference type="InterPro" id="IPR000909">
    <property type="entry name" value="PLipase_C_PInositol-sp_X_dom"/>
</dbReference>
<dbReference type="InterPro" id="IPR017946">
    <property type="entry name" value="PLC-like_Pdiesterase_TIM-brl"/>
</dbReference>
<protein>
    <recommendedName>
        <fullName evidence="1">Phosphatidylinositol-specific phospholipase C X domain-containing protein</fullName>
    </recommendedName>
</protein>
<reference evidence="2 3" key="1">
    <citation type="submission" date="2013-12" db="EMBL/GenBank/DDBJ databases">
        <title>Draft genome of the parsitic nematode Ancylostoma duodenale.</title>
        <authorList>
            <person name="Mitreva M."/>
        </authorList>
    </citation>
    <scope>NUCLEOTIDE SEQUENCE [LARGE SCALE GENOMIC DNA]</scope>
    <source>
        <strain evidence="2 3">Zhejiang</strain>
    </source>
</reference>
<dbReference type="SUPFAM" id="SSF51695">
    <property type="entry name" value="PLC-like phosphodiesterases"/>
    <property type="match status" value="1"/>
</dbReference>
<name>A0A0C2GV45_9BILA</name>
<dbReference type="GO" id="GO:0048015">
    <property type="term" value="P:phosphatidylinositol-mediated signaling"/>
    <property type="evidence" value="ECO:0007669"/>
    <property type="project" value="TreeGrafter"/>
</dbReference>
<dbReference type="PANTHER" id="PTHR10336">
    <property type="entry name" value="PHOSPHOINOSITIDE-SPECIFIC PHOSPHOLIPASE C FAMILY PROTEIN"/>
    <property type="match status" value="1"/>
</dbReference>
<dbReference type="Proteomes" id="UP000054047">
    <property type="component" value="Unassembled WGS sequence"/>
</dbReference>
<dbReference type="GO" id="GO:0004435">
    <property type="term" value="F:phosphatidylinositol-4,5-bisphosphate phospholipase C activity"/>
    <property type="evidence" value="ECO:0007669"/>
    <property type="project" value="TreeGrafter"/>
</dbReference>
<dbReference type="PANTHER" id="PTHR10336:SF193">
    <property type="entry name" value="PHOSPHOINOSITIDE PHOSPHOLIPASE C"/>
    <property type="match status" value="1"/>
</dbReference>
<dbReference type="PROSITE" id="PS50007">
    <property type="entry name" value="PIPLC_X_DOMAIN"/>
    <property type="match status" value="1"/>
</dbReference>
<dbReference type="EMBL" id="KN727614">
    <property type="protein sequence ID" value="KIH65305.1"/>
    <property type="molecule type" value="Genomic_DNA"/>
</dbReference>
<sequence>MRMNEIPLKTVCSAIAETAFKTSPYPVLLSIENHLSKHQQKQMVTIFREVFGSKLLAHPLKTHPVTFESTTFYSYKGRIQGFFSI</sequence>
<dbReference type="SMART" id="SM00148">
    <property type="entry name" value="PLCXc"/>
    <property type="match status" value="1"/>
</dbReference>
<keyword evidence="3" id="KW-1185">Reference proteome</keyword>
<feature type="domain" description="Phosphatidylinositol-specific phospholipase C X" evidence="1">
    <location>
        <begin position="1"/>
        <end position="79"/>
    </location>
</feature>
<dbReference type="GO" id="GO:0051209">
    <property type="term" value="P:release of sequestered calcium ion into cytosol"/>
    <property type="evidence" value="ECO:0007669"/>
    <property type="project" value="TreeGrafter"/>
</dbReference>
<evidence type="ECO:0000313" key="3">
    <source>
        <dbReference type="Proteomes" id="UP000054047"/>
    </source>
</evidence>
<accession>A0A0C2GV45</accession>
<gene>
    <name evidence="2" type="ORF">ANCDUO_04372</name>
</gene>
<evidence type="ECO:0000313" key="2">
    <source>
        <dbReference type="EMBL" id="KIH65305.1"/>
    </source>
</evidence>
<dbReference type="GO" id="GO:0046488">
    <property type="term" value="P:phosphatidylinositol metabolic process"/>
    <property type="evidence" value="ECO:0007669"/>
    <property type="project" value="TreeGrafter"/>
</dbReference>
<organism evidence="2 3">
    <name type="scientific">Ancylostoma duodenale</name>
    <dbReference type="NCBI Taxonomy" id="51022"/>
    <lineage>
        <taxon>Eukaryota</taxon>
        <taxon>Metazoa</taxon>
        <taxon>Ecdysozoa</taxon>
        <taxon>Nematoda</taxon>
        <taxon>Chromadorea</taxon>
        <taxon>Rhabditida</taxon>
        <taxon>Rhabditina</taxon>
        <taxon>Rhabditomorpha</taxon>
        <taxon>Strongyloidea</taxon>
        <taxon>Ancylostomatidae</taxon>
        <taxon>Ancylostomatinae</taxon>
        <taxon>Ancylostoma</taxon>
    </lineage>
</organism>
<dbReference type="Pfam" id="PF00388">
    <property type="entry name" value="PI-PLC-X"/>
    <property type="match status" value="1"/>
</dbReference>
<evidence type="ECO:0000259" key="1">
    <source>
        <dbReference type="SMART" id="SM00148"/>
    </source>
</evidence>
<dbReference type="Gene3D" id="3.20.20.190">
    <property type="entry name" value="Phosphatidylinositol (PI) phosphodiesterase"/>
    <property type="match status" value="1"/>
</dbReference>
<dbReference type="InterPro" id="IPR001192">
    <property type="entry name" value="PI-PLC_fam"/>
</dbReference>
<proteinExistence type="predicted"/>
<dbReference type="AlphaFoldDB" id="A0A0C2GV45"/>